<name>A0A3A6PH97_9BACL</name>
<dbReference type="EMBL" id="QXQB01000005">
    <property type="protein sequence ID" value="RJX37529.1"/>
    <property type="molecule type" value="Genomic_DNA"/>
</dbReference>
<dbReference type="InterPro" id="IPR009081">
    <property type="entry name" value="PP-bd_ACP"/>
</dbReference>
<dbReference type="Gene3D" id="1.10.1200.10">
    <property type="entry name" value="ACP-like"/>
    <property type="match status" value="1"/>
</dbReference>
<evidence type="ECO:0000313" key="2">
    <source>
        <dbReference type="EMBL" id="RJX37529.1"/>
    </source>
</evidence>
<comment type="caution">
    <text evidence="2">The sequence shown here is derived from an EMBL/GenBank/DDBJ whole genome shotgun (WGS) entry which is preliminary data.</text>
</comment>
<proteinExistence type="predicted"/>
<dbReference type="InterPro" id="IPR036736">
    <property type="entry name" value="ACP-like_sf"/>
</dbReference>
<dbReference type="SUPFAM" id="SSF47336">
    <property type="entry name" value="ACP-like"/>
    <property type="match status" value="1"/>
</dbReference>
<organism evidence="2 3">
    <name type="scientific">Paenibacillus pinisoli</name>
    <dbReference type="NCBI Taxonomy" id="1276110"/>
    <lineage>
        <taxon>Bacteria</taxon>
        <taxon>Bacillati</taxon>
        <taxon>Bacillota</taxon>
        <taxon>Bacilli</taxon>
        <taxon>Bacillales</taxon>
        <taxon>Paenibacillaceae</taxon>
        <taxon>Paenibacillus</taxon>
    </lineage>
</organism>
<keyword evidence="3" id="KW-1185">Reference proteome</keyword>
<accession>A0A3A6PH97</accession>
<sequence length="78" mass="8783">MNQYEAEQRIINAIKQIKGSNISINSDSRLFGDLGFDSLAFMEFVVYLESEFGVDLEKLVVMVDDLSVYSLAGFIIQP</sequence>
<feature type="domain" description="Carrier" evidence="1">
    <location>
        <begin position="1"/>
        <end position="78"/>
    </location>
</feature>
<gene>
    <name evidence="2" type="ORF">D3P09_21340</name>
</gene>
<protein>
    <submittedName>
        <fullName evidence="2">Acyl carrier protein</fullName>
    </submittedName>
</protein>
<reference evidence="2 3" key="1">
    <citation type="submission" date="2018-09" db="EMBL/GenBank/DDBJ databases">
        <title>Paenibacillus aracenensis nov. sp. isolated from a cave in southern Spain.</title>
        <authorList>
            <person name="Jurado V."/>
            <person name="Gutierrez-Patricio S."/>
            <person name="Gonzalez-Pimentel J.L."/>
            <person name="Miller A.Z."/>
            <person name="Laiz L."/>
            <person name="Saiz-Jimenez C."/>
        </authorList>
    </citation>
    <scope>NUCLEOTIDE SEQUENCE [LARGE SCALE GENOMIC DNA]</scope>
    <source>
        <strain evidence="2 3">JCM 19203</strain>
    </source>
</reference>
<dbReference type="OrthoDB" id="2665522at2"/>
<dbReference type="Pfam" id="PF00550">
    <property type="entry name" value="PP-binding"/>
    <property type="match status" value="1"/>
</dbReference>
<dbReference type="RefSeq" id="WP_120113453.1">
    <property type="nucleotide sequence ID" value="NZ_QXQB01000005.1"/>
</dbReference>
<dbReference type="Proteomes" id="UP000267798">
    <property type="component" value="Unassembled WGS sequence"/>
</dbReference>
<evidence type="ECO:0000259" key="1">
    <source>
        <dbReference type="PROSITE" id="PS50075"/>
    </source>
</evidence>
<evidence type="ECO:0000313" key="3">
    <source>
        <dbReference type="Proteomes" id="UP000267798"/>
    </source>
</evidence>
<dbReference type="AlphaFoldDB" id="A0A3A6PH97"/>
<dbReference type="PROSITE" id="PS50075">
    <property type="entry name" value="CARRIER"/>
    <property type="match status" value="1"/>
</dbReference>